<evidence type="ECO:0000256" key="6">
    <source>
        <dbReference type="HAMAP-Rule" id="MF_00114"/>
    </source>
</evidence>
<dbReference type="PIRSF" id="PIRSF001357">
    <property type="entry name" value="DeoC"/>
    <property type="match status" value="1"/>
</dbReference>
<reference evidence="7" key="1">
    <citation type="journal article" date="2020" name="mSystems">
        <title>Genome- and Community-Level Interaction Insights into Carbon Utilization and Element Cycling Functions of Hydrothermarchaeota in Hydrothermal Sediment.</title>
        <authorList>
            <person name="Zhou Z."/>
            <person name="Liu Y."/>
            <person name="Xu W."/>
            <person name="Pan J."/>
            <person name="Luo Z.H."/>
            <person name="Li M."/>
        </authorList>
    </citation>
    <scope>NUCLEOTIDE SEQUENCE [LARGE SCALE GENOMIC DNA]</scope>
    <source>
        <strain evidence="8">SpSt-622</strain>
        <strain evidence="7">SpSt-642</strain>
    </source>
</reference>
<dbReference type="Gene3D" id="3.20.20.70">
    <property type="entry name" value="Aldolase class I"/>
    <property type="match status" value="1"/>
</dbReference>
<comment type="pathway">
    <text evidence="6">Carbohydrate degradation; 2-deoxy-D-ribose 1-phosphate degradation; D-glyceraldehyde 3-phosphate and acetaldehyde from 2-deoxy-alpha-D-ribose 1-phosphate: step 2/2.</text>
</comment>
<dbReference type="GO" id="GO:0006018">
    <property type="term" value="P:2-deoxyribose 1-phosphate catabolic process"/>
    <property type="evidence" value="ECO:0007669"/>
    <property type="project" value="UniProtKB-UniRule"/>
</dbReference>
<comment type="caution">
    <text evidence="7">The sequence shown here is derived from an EMBL/GenBank/DDBJ whole genome shotgun (WGS) entry which is preliminary data.</text>
</comment>
<feature type="active site" description="Schiff-base intermediate with acetaldehyde" evidence="6">
    <location>
        <position position="165"/>
    </location>
</feature>
<dbReference type="EMBL" id="DTBJ01000056">
    <property type="protein sequence ID" value="HGM59220.1"/>
    <property type="molecule type" value="Genomic_DNA"/>
</dbReference>
<dbReference type="Pfam" id="PF01791">
    <property type="entry name" value="DeoC"/>
    <property type="match status" value="1"/>
</dbReference>
<evidence type="ECO:0000313" key="7">
    <source>
        <dbReference type="EMBL" id="HGM59220.1"/>
    </source>
</evidence>
<dbReference type="InterPro" id="IPR013785">
    <property type="entry name" value="Aldolase_TIM"/>
</dbReference>
<protein>
    <recommendedName>
        <fullName evidence="6">Deoxyribose-phosphate aldolase</fullName>
        <shortName evidence="6">DERA</shortName>
        <ecNumber evidence="6">4.1.2.4</ecNumber>
    </recommendedName>
    <alternativeName>
        <fullName evidence="6">2-deoxy-D-ribose 5-phosphate aldolase</fullName>
    </alternativeName>
    <alternativeName>
        <fullName evidence="6">Phosphodeoxyriboaldolase</fullName>
        <shortName evidence="6">Deoxyriboaldolase</shortName>
    </alternativeName>
</protein>
<dbReference type="GO" id="GO:0016052">
    <property type="term" value="P:carbohydrate catabolic process"/>
    <property type="evidence" value="ECO:0007669"/>
    <property type="project" value="TreeGrafter"/>
</dbReference>
<dbReference type="CDD" id="cd00959">
    <property type="entry name" value="DeoC"/>
    <property type="match status" value="1"/>
</dbReference>
<dbReference type="SUPFAM" id="SSF51569">
    <property type="entry name" value="Aldolase"/>
    <property type="match status" value="1"/>
</dbReference>
<evidence type="ECO:0000256" key="3">
    <source>
        <dbReference type="ARBA" id="ARBA00023239"/>
    </source>
</evidence>
<evidence type="ECO:0000256" key="2">
    <source>
        <dbReference type="ARBA" id="ARBA00022490"/>
    </source>
</evidence>
<dbReference type="AlphaFoldDB" id="A0A7C4D7Y5"/>
<dbReference type="InterPro" id="IPR011343">
    <property type="entry name" value="DeoC"/>
</dbReference>
<evidence type="ECO:0000256" key="5">
    <source>
        <dbReference type="ARBA" id="ARBA00048791"/>
    </source>
</evidence>
<evidence type="ECO:0000313" key="8">
    <source>
        <dbReference type="EMBL" id="HGU64719.1"/>
    </source>
</evidence>
<feature type="active site" description="Proton donor/acceptor" evidence="6">
    <location>
        <position position="100"/>
    </location>
</feature>
<dbReference type="NCBIfam" id="TIGR00126">
    <property type="entry name" value="deoC"/>
    <property type="match status" value="1"/>
</dbReference>
<sequence>MDRLIEFIREVDEKSFAEMIDHTLLKPDANYSLVEKYVKDTITYGFKTLVLPLSLIPIAKSIQPSIKLCSVIGFPLGNVSTRVKVYETLVAAEEEVEEIDVVMNISYLKSGDYDRVLRDLVEVVGTAKRNGIEIVKVIIETALLSDDEKKIASEIVVKAGADFVKTNTGFLGGGATVHDVTLIKNTVGDRAKIKASGGIRHALDAISLILAGASRIGTSSGDIIMKEYLEFRKTLVGKY</sequence>
<feature type="active site" description="Proton donor/acceptor" evidence="6">
    <location>
        <position position="194"/>
    </location>
</feature>
<comment type="catalytic activity">
    <reaction evidence="5 6">
        <text>2-deoxy-D-ribose 5-phosphate = D-glyceraldehyde 3-phosphate + acetaldehyde</text>
        <dbReference type="Rhea" id="RHEA:12821"/>
        <dbReference type="ChEBI" id="CHEBI:15343"/>
        <dbReference type="ChEBI" id="CHEBI:59776"/>
        <dbReference type="ChEBI" id="CHEBI:62877"/>
        <dbReference type="EC" id="4.1.2.4"/>
    </reaction>
</comment>
<dbReference type="GO" id="GO:0009264">
    <property type="term" value="P:deoxyribonucleotide catabolic process"/>
    <property type="evidence" value="ECO:0007669"/>
    <property type="project" value="UniProtKB-UniRule"/>
</dbReference>
<gene>
    <name evidence="6 7" type="primary">deoC</name>
    <name evidence="8" type="ORF">ENT92_00685</name>
    <name evidence="7" type="ORF">ENU14_06535</name>
</gene>
<evidence type="ECO:0000256" key="4">
    <source>
        <dbReference type="ARBA" id="ARBA00023270"/>
    </source>
</evidence>
<dbReference type="EMBL" id="DTAN01000030">
    <property type="protein sequence ID" value="HGU64719.1"/>
    <property type="molecule type" value="Genomic_DNA"/>
</dbReference>
<dbReference type="UniPathway" id="UPA00002">
    <property type="reaction ID" value="UER00468"/>
</dbReference>
<keyword evidence="2 6" id="KW-0963">Cytoplasm</keyword>
<dbReference type="InterPro" id="IPR028581">
    <property type="entry name" value="DeoC_typeI"/>
</dbReference>
<evidence type="ECO:0000256" key="1">
    <source>
        <dbReference type="ARBA" id="ARBA00010936"/>
    </source>
</evidence>
<accession>A0A7C4D7Y5</accession>
<dbReference type="EC" id="4.1.2.4" evidence="6"/>
<organism evidence="7">
    <name type="scientific">Staphylothermus marinus</name>
    <dbReference type="NCBI Taxonomy" id="2280"/>
    <lineage>
        <taxon>Archaea</taxon>
        <taxon>Thermoproteota</taxon>
        <taxon>Thermoprotei</taxon>
        <taxon>Desulfurococcales</taxon>
        <taxon>Desulfurococcaceae</taxon>
        <taxon>Staphylothermus</taxon>
    </lineage>
</organism>
<dbReference type="HAMAP" id="MF_00114">
    <property type="entry name" value="DeoC_type1"/>
    <property type="match status" value="1"/>
</dbReference>
<dbReference type="SMART" id="SM01133">
    <property type="entry name" value="DeoC"/>
    <property type="match status" value="1"/>
</dbReference>
<comment type="subcellular location">
    <subcellularLocation>
        <location evidence="6">Cytoplasm</location>
    </subcellularLocation>
</comment>
<dbReference type="InterPro" id="IPR002915">
    <property type="entry name" value="DeoC/FbaB/LacD_aldolase"/>
</dbReference>
<comment type="similarity">
    <text evidence="1 6">Belongs to the DeoC/FbaB aldolase family. DeoC type 1 subfamily.</text>
</comment>
<dbReference type="FunFam" id="3.20.20.70:FF:000044">
    <property type="entry name" value="Deoxyribose-phosphate aldolase"/>
    <property type="match status" value="1"/>
</dbReference>
<dbReference type="PANTHER" id="PTHR10889">
    <property type="entry name" value="DEOXYRIBOSE-PHOSPHATE ALDOLASE"/>
    <property type="match status" value="1"/>
</dbReference>
<dbReference type="GO" id="GO:0005737">
    <property type="term" value="C:cytoplasm"/>
    <property type="evidence" value="ECO:0007669"/>
    <property type="project" value="UniProtKB-SubCell"/>
</dbReference>
<dbReference type="GO" id="GO:0004139">
    <property type="term" value="F:deoxyribose-phosphate aldolase activity"/>
    <property type="evidence" value="ECO:0007669"/>
    <property type="project" value="UniProtKB-UniRule"/>
</dbReference>
<keyword evidence="3 6" id="KW-0456">Lyase</keyword>
<keyword evidence="4 6" id="KW-0704">Schiff base</keyword>
<comment type="function">
    <text evidence="6">Catalyzes a reversible aldol reaction between acetaldehyde and D-glyceraldehyde 3-phosphate to generate 2-deoxy-D-ribose 5-phosphate.</text>
</comment>
<dbReference type="PANTHER" id="PTHR10889:SF1">
    <property type="entry name" value="DEOXYRIBOSE-PHOSPHATE ALDOLASE"/>
    <property type="match status" value="1"/>
</dbReference>
<proteinExistence type="inferred from homology"/>
<name>A0A7C4D7Y5_STAMA</name>